<organism evidence="2 3">
    <name type="scientific">Pseudomonas oryzae</name>
    <dbReference type="NCBI Taxonomy" id="1392877"/>
    <lineage>
        <taxon>Bacteria</taxon>
        <taxon>Pseudomonadati</taxon>
        <taxon>Pseudomonadota</taxon>
        <taxon>Gammaproteobacteria</taxon>
        <taxon>Pseudomonadales</taxon>
        <taxon>Pseudomonadaceae</taxon>
        <taxon>Pseudomonas</taxon>
    </lineage>
</organism>
<dbReference type="CDD" id="cd03814">
    <property type="entry name" value="GT4-like"/>
    <property type="match status" value="1"/>
</dbReference>
<dbReference type="OrthoDB" id="9802525at2"/>
<evidence type="ECO:0000259" key="1">
    <source>
        <dbReference type="Pfam" id="PF13439"/>
    </source>
</evidence>
<dbReference type="EMBL" id="LT629751">
    <property type="protein sequence ID" value="SDS51536.1"/>
    <property type="molecule type" value="Genomic_DNA"/>
</dbReference>
<dbReference type="PANTHER" id="PTHR45947">
    <property type="entry name" value="SULFOQUINOVOSYL TRANSFERASE SQD2"/>
    <property type="match status" value="1"/>
</dbReference>
<keyword evidence="3" id="KW-1185">Reference proteome</keyword>
<dbReference type="GO" id="GO:0016757">
    <property type="term" value="F:glycosyltransferase activity"/>
    <property type="evidence" value="ECO:0007669"/>
    <property type="project" value="TreeGrafter"/>
</dbReference>
<dbReference type="Pfam" id="PF13692">
    <property type="entry name" value="Glyco_trans_1_4"/>
    <property type="match status" value="1"/>
</dbReference>
<reference evidence="3" key="1">
    <citation type="submission" date="2016-10" db="EMBL/GenBank/DDBJ databases">
        <authorList>
            <person name="Varghese N."/>
            <person name="Submissions S."/>
        </authorList>
    </citation>
    <scope>NUCLEOTIDE SEQUENCE [LARGE SCALE GENOMIC DNA]</scope>
    <source>
        <strain evidence="3">KCTC 32247</strain>
    </source>
</reference>
<dbReference type="InterPro" id="IPR028098">
    <property type="entry name" value="Glyco_trans_4-like_N"/>
</dbReference>
<feature type="domain" description="Glycosyltransferase subfamily 4-like N-terminal" evidence="1">
    <location>
        <begin position="14"/>
        <end position="165"/>
    </location>
</feature>
<dbReference type="Pfam" id="PF13439">
    <property type="entry name" value="Glyco_transf_4"/>
    <property type="match status" value="1"/>
</dbReference>
<evidence type="ECO:0000313" key="2">
    <source>
        <dbReference type="EMBL" id="SDS51536.1"/>
    </source>
</evidence>
<gene>
    <name evidence="2" type="ORF">SAMN05216221_1990</name>
</gene>
<dbReference type="Proteomes" id="UP000243359">
    <property type="component" value="Chromosome I"/>
</dbReference>
<dbReference type="SUPFAM" id="SSF53756">
    <property type="entry name" value="UDP-Glycosyltransferase/glycogen phosphorylase"/>
    <property type="match status" value="1"/>
</dbReference>
<sequence length="342" mass="37939">MRLLIVTDAWAPQVNGVVTSLRALIEELERLGHTVGVLSPQDFRTLPCPGYAAIPLAWNVWKVAAQIRAFAPDAVHLATEGPLGWAARRWLRREGLAFSTAIHTRFPEYVSGRWPWLPLDWGYAWLRAFHRPSRAVLVSTERLLDEFGSRGFAHLALWRKGVDLRQFQPRLQRGEGEPLFLYAGRLAPEKNLEAFLDLDLPGTREVVGDGPLREELQRRYPQVRFHGYLPAEQLAAAYRRASVLVFPSRTDTLGLVMLEALACGTPVAAFPVAGPLDVLRQGVSGVMDEDLQRACLAALTLDRRACLGEAQRQSWQASAQEFLAHQPRLDGAPCGGAEAAQG</sequence>
<proteinExistence type="predicted"/>
<dbReference type="PANTHER" id="PTHR45947:SF3">
    <property type="entry name" value="SULFOQUINOVOSYL TRANSFERASE SQD2"/>
    <property type="match status" value="1"/>
</dbReference>
<protein>
    <submittedName>
        <fullName evidence="2">Glycosyltransferase involved in cell wall bisynthesis</fullName>
    </submittedName>
</protein>
<dbReference type="Gene3D" id="3.40.50.2000">
    <property type="entry name" value="Glycogen Phosphorylase B"/>
    <property type="match status" value="2"/>
</dbReference>
<evidence type="ECO:0000313" key="3">
    <source>
        <dbReference type="Proteomes" id="UP000243359"/>
    </source>
</evidence>
<name>A0A1H1SUX8_9PSED</name>
<keyword evidence="2" id="KW-0808">Transferase</keyword>
<dbReference type="AlphaFoldDB" id="A0A1H1SUX8"/>
<dbReference type="InterPro" id="IPR050194">
    <property type="entry name" value="Glycosyltransferase_grp1"/>
</dbReference>
<accession>A0A1H1SUX8</accession>
<dbReference type="STRING" id="1392877.SAMN05216221_1990"/>
<dbReference type="RefSeq" id="WP_090348794.1">
    <property type="nucleotide sequence ID" value="NZ_LT629751.1"/>
</dbReference>